<protein>
    <submittedName>
        <fullName evidence="1">Uncharacterized protein YneR</fullName>
    </submittedName>
</protein>
<comment type="caution">
    <text evidence="1">The sequence shown here is derived from an EMBL/GenBank/DDBJ whole genome shotgun (WGS) entry which is preliminary data.</text>
</comment>
<gene>
    <name evidence="1" type="ORF">C8J48_0263</name>
</gene>
<dbReference type="Proteomes" id="UP000241639">
    <property type="component" value="Unassembled WGS sequence"/>
</dbReference>
<keyword evidence="2" id="KW-1185">Reference proteome</keyword>
<dbReference type="AlphaFoldDB" id="A0A2T4Z755"/>
<proteinExistence type="predicted"/>
<dbReference type="OrthoDB" id="1645729at2"/>
<dbReference type="EMBL" id="PZZP01000001">
    <property type="protein sequence ID" value="PTM57711.1"/>
    <property type="molecule type" value="Genomic_DNA"/>
</dbReference>
<evidence type="ECO:0000313" key="1">
    <source>
        <dbReference type="EMBL" id="PTM57711.1"/>
    </source>
</evidence>
<accession>A0A2T4Z755</accession>
<name>A0A2T4Z755_9BACL</name>
<sequence>MDIHITPKALAWFQQEMGLVAGDELRFHIRYDDAHSAERDKHGFSLRLTVEPSRRPGVSVVTGGIRFFVEEDELWFFDGKNLRVEWDERREMVRFVTS</sequence>
<organism evidence="1 2">
    <name type="scientific">Desmospora activa DSM 45169</name>
    <dbReference type="NCBI Taxonomy" id="1121389"/>
    <lineage>
        <taxon>Bacteria</taxon>
        <taxon>Bacillati</taxon>
        <taxon>Bacillota</taxon>
        <taxon>Bacilli</taxon>
        <taxon>Bacillales</taxon>
        <taxon>Thermoactinomycetaceae</taxon>
        <taxon>Desmospora</taxon>
    </lineage>
</organism>
<reference evidence="1 2" key="1">
    <citation type="submission" date="2018-04" db="EMBL/GenBank/DDBJ databases">
        <title>Genomic Encyclopedia of Archaeal and Bacterial Type Strains, Phase II (KMG-II): from individual species to whole genera.</title>
        <authorList>
            <person name="Goeker M."/>
        </authorList>
    </citation>
    <scope>NUCLEOTIDE SEQUENCE [LARGE SCALE GENOMIC DNA]</scope>
    <source>
        <strain evidence="1 2">DSM 45169</strain>
    </source>
</reference>
<evidence type="ECO:0000313" key="2">
    <source>
        <dbReference type="Proteomes" id="UP000241639"/>
    </source>
</evidence>
<dbReference type="RefSeq" id="WP_107724590.1">
    <property type="nucleotide sequence ID" value="NZ_PZZP01000001.1"/>
</dbReference>